<dbReference type="Gene3D" id="3.40.605.10">
    <property type="entry name" value="Aldehyde Dehydrogenase, Chain A, domain 1"/>
    <property type="match status" value="1"/>
</dbReference>
<dbReference type="InterPro" id="IPR016162">
    <property type="entry name" value="Ald_DH_N"/>
</dbReference>
<reference evidence="7" key="2">
    <citation type="submission" date="2015-01" db="EMBL/GenBank/DDBJ databases">
        <title>Evolutionary Origins and Diversification of the Mycorrhizal Mutualists.</title>
        <authorList>
            <consortium name="DOE Joint Genome Institute"/>
            <consortium name="Mycorrhizal Genomics Consortium"/>
            <person name="Kohler A."/>
            <person name="Kuo A."/>
            <person name="Nagy L.G."/>
            <person name="Floudas D."/>
            <person name="Copeland A."/>
            <person name="Barry K.W."/>
            <person name="Cichocki N."/>
            <person name="Veneault-Fourrey C."/>
            <person name="LaButti K."/>
            <person name="Lindquist E.A."/>
            <person name="Lipzen A."/>
            <person name="Lundell T."/>
            <person name="Morin E."/>
            <person name="Murat C."/>
            <person name="Riley R."/>
            <person name="Ohm R."/>
            <person name="Sun H."/>
            <person name="Tunlid A."/>
            <person name="Henrissat B."/>
            <person name="Grigoriev I.V."/>
            <person name="Hibbett D.S."/>
            <person name="Martin F."/>
        </authorList>
    </citation>
    <scope>NUCLEOTIDE SEQUENCE [LARGE SCALE GENOMIC DNA]</scope>
    <source>
        <strain evidence="7">UH-Slu-Lm8-n1</strain>
    </source>
</reference>
<dbReference type="InParanoid" id="A0A0D0AE06"/>
<comment type="similarity">
    <text evidence="1 3">Belongs to the aldehyde dehydrogenase family.</text>
</comment>
<protein>
    <recommendedName>
        <fullName evidence="3">Aldehyde dehydrogenase</fullName>
    </recommendedName>
</protein>
<reference evidence="6 7" key="1">
    <citation type="submission" date="2014-04" db="EMBL/GenBank/DDBJ databases">
        <authorList>
            <consortium name="DOE Joint Genome Institute"/>
            <person name="Kuo A."/>
            <person name="Ruytinx J."/>
            <person name="Rineau F."/>
            <person name="Colpaert J."/>
            <person name="Kohler A."/>
            <person name="Nagy L.G."/>
            <person name="Floudas D."/>
            <person name="Copeland A."/>
            <person name="Barry K.W."/>
            <person name="Cichocki N."/>
            <person name="Veneault-Fourrey C."/>
            <person name="LaButti K."/>
            <person name="Lindquist E.A."/>
            <person name="Lipzen A."/>
            <person name="Lundell T."/>
            <person name="Morin E."/>
            <person name="Murat C."/>
            <person name="Sun H."/>
            <person name="Tunlid A."/>
            <person name="Henrissat B."/>
            <person name="Grigoriev I.V."/>
            <person name="Hibbett D.S."/>
            <person name="Martin F."/>
            <person name="Nordberg H.P."/>
            <person name="Cantor M.N."/>
            <person name="Hua S.X."/>
        </authorList>
    </citation>
    <scope>NUCLEOTIDE SEQUENCE [LARGE SCALE GENOMIC DNA]</scope>
    <source>
        <strain evidence="6 7">UH-Slu-Lm8-n1</strain>
    </source>
</reference>
<dbReference type="GO" id="GO:0006081">
    <property type="term" value="P:aldehyde metabolic process"/>
    <property type="evidence" value="ECO:0007669"/>
    <property type="project" value="InterPro"/>
</dbReference>
<dbReference type="PANTHER" id="PTHR43570:SF16">
    <property type="entry name" value="ALDEHYDE DEHYDROGENASE TYPE III, ISOFORM Q"/>
    <property type="match status" value="1"/>
</dbReference>
<dbReference type="PANTHER" id="PTHR43570">
    <property type="entry name" value="ALDEHYDE DEHYDROGENASE"/>
    <property type="match status" value="1"/>
</dbReference>
<organism evidence="6 7">
    <name type="scientific">Suillus luteus UH-Slu-Lm8-n1</name>
    <dbReference type="NCBI Taxonomy" id="930992"/>
    <lineage>
        <taxon>Eukaryota</taxon>
        <taxon>Fungi</taxon>
        <taxon>Dikarya</taxon>
        <taxon>Basidiomycota</taxon>
        <taxon>Agaricomycotina</taxon>
        <taxon>Agaricomycetes</taxon>
        <taxon>Agaricomycetidae</taxon>
        <taxon>Boletales</taxon>
        <taxon>Suillineae</taxon>
        <taxon>Suillaceae</taxon>
        <taxon>Suillus</taxon>
    </lineage>
</organism>
<name>A0A0D0AE06_9AGAM</name>
<dbReference type="GO" id="GO:0004029">
    <property type="term" value="F:aldehyde dehydrogenase (NAD+) activity"/>
    <property type="evidence" value="ECO:0007669"/>
    <property type="project" value="TreeGrafter"/>
</dbReference>
<dbReference type="HOGENOM" id="CLU_005391_3_1_1"/>
<dbReference type="InterPro" id="IPR016163">
    <property type="entry name" value="Ald_DH_C"/>
</dbReference>
<keyword evidence="2 3" id="KW-0560">Oxidoreductase</keyword>
<accession>A0A0D0AE06</accession>
<sequence length="480" mass="52507">MSSLDSKYTPEQQITEIYNRLKETFREGRTLPLEYRRKQLLQVARLVQENADALKASLKADLGRCPVEATLPELGPIVLSALHAAKNLDAWSSPEKPQVEDWRSGWDTTIFKAPKGTVVNISPWNFPWVLTILPLIGAIAAGCTCLIKPSEHAQASAALMAELIPKYLDPDAYAVCLGAAKETTHVLSLKWDHIFYTGSESVGRIVAQAAAKQLTPVTLELGGQSPVFVDGDSTNLEIAAKRILWGKQQNAGQVCVAPNHVFVQEQHQSALVEAFRKAYDSFWPNGPLDSSSEMARVVNNSHYNRNKELLSQTSGKVAFGGQAGPGLRIEPAIVTGVKVNDPLMDTEIFGPILPIIPVADVDAAISHIQSMPTPLVIYVFTENEETRNKFIQRTQSGQLILNETFAQVAVYEMPFGGQGQSGYGSYLGKYSFDTFTHQRGYINVPPDAGTEGSMQGRYPPYSAGVLEFFSQALNAEIPDA</sequence>
<proteinExistence type="inferred from homology"/>
<evidence type="ECO:0000313" key="6">
    <source>
        <dbReference type="EMBL" id="KIK36379.1"/>
    </source>
</evidence>
<dbReference type="Gene3D" id="3.40.309.10">
    <property type="entry name" value="Aldehyde Dehydrogenase, Chain A, domain 2"/>
    <property type="match status" value="1"/>
</dbReference>
<dbReference type="OrthoDB" id="440325at2759"/>
<dbReference type="PIRSF" id="PIRSF036492">
    <property type="entry name" value="ALDH"/>
    <property type="match status" value="1"/>
</dbReference>
<dbReference type="InterPro" id="IPR016161">
    <property type="entry name" value="Ald_DH/histidinol_DH"/>
</dbReference>
<evidence type="ECO:0000256" key="3">
    <source>
        <dbReference type="PIRNR" id="PIRNR036492"/>
    </source>
</evidence>
<dbReference type="AlphaFoldDB" id="A0A0D0AE06"/>
<evidence type="ECO:0000313" key="7">
    <source>
        <dbReference type="Proteomes" id="UP000054485"/>
    </source>
</evidence>
<dbReference type="Pfam" id="PF00171">
    <property type="entry name" value="Aldedh"/>
    <property type="match status" value="1"/>
</dbReference>
<evidence type="ECO:0000259" key="5">
    <source>
        <dbReference type="Pfam" id="PF00171"/>
    </source>
</evidence>
<dbReference type="SUPFAM" id="SSF53720">
    <property type="entry name" value="ALDH-like"/>
    <property type="match status" value="1"/>
</dbReference>
<dbReference type="InterPro" id="IPR015590">
    <property type="entry name" value="Aldehyde_DH_dom"/>
</dbReference>
<dbReference type="InterPro" id="IPR012394">
    <property type="entry name" value="Aldehyde_DH_NAD(P)"/>
</dbReference>
<dbReference type="STRING" id="930992.A0A0D0AE06"/>
<feature type="active site" evidence="4">
    <location>
        <position position="220"/>
    </location>
</feature>
<evidence type="ECO:0000256" key="4">
    <source>
        <dbReference type="PIRSR" id="PIRSR036492-1"/>
    </source>
</evidence>
<dbReference type="EMBL" id="KN835534">
    <property type="protein sequence ID" value="KIK36379.1"/>
    <property type="molecule type" value="Genomic_DNA"/>
</dbReference>
<evidence type="ECO:0000256" key="1">
    <source>
        <dbReference type="ARBA" id="ARBA00009986"/>
    </source>
</evidence>
<dbReference type="FunFam" id="3.40.605.10:FF:000004">
    <property type="entry name" value="Aldehyde dehydrogenase"/>
    <property type="match status" value="1"/>
</dbReference>
<feature type="active site" evidence="4">
    <location>
        <position position="255"/>
    </location>
</feature>
<dbReference type="Proteomes" id="UP000054485">
    <property type="component" value="Unassembled WGS sequence"/>
</dbReference>
<gene>
    <name evidence="6" type="ORF">CY34DRAFT_26356</name>
</gene>
<dbReference type="GO" id="GO:0005737">
    <property type="term" value="C:cytoplasm"/>
    <property type="evidence" value="ECO:0007669"/>
    <property type="project" value="TreeGrafter"/>
</dbReference>
<feature type="domain" description="Aldehyde dehydrogenase" evidence="5">
    <location>
        <begin position="11"/>
        <end position="438"/>
    </location>
</feature>
<evidence type="ECO:0000256" key="2">
    <source>
        <dbReference type="ARBA" id="ARBA00023002"/>
    </source>
</evidence>
<keyword evidence="7" id="KW-1185">Reference proteome</keyword>